<evidence type="ECO:0000256" key="5">
    <source>
        <dbReference type="ARBA" id="ARBA00023014"/>
    </source>
</evidence>
<dbReference type="Gene3D" id="1.10.150.120">
    <property type="entry name" value="[2Fe-2S]-binding domain"/>
    <property type="match status" value="1"/>
</dbReference>
<dbReference type="RefSeq" id="WP_077864674.1">
    <property type="nucleotide sequence ID" value="NZ_LZYZ01000002.1"/>
</dbReference>
<dbReference type="Pfam" id="PF01799">
    <property type="entry name" value="Fer2_2"/>
    <property type="match status" value="1"/>
</dbReference>
<dbReference type="InterPro" id="IPR001041">
    <property type="entry name" value="2Fe-2S_ferredoxin-type"/>
</dbReference>
<evidence type="ECO:0000256" key="3">
    <source>
        <dbReference type="ARBA" id="ARBA00023002"/>
    </source>
</evidence>
<dbReference type="InterPro" id="IPR002888">
    <property type="entry name" value="2Fe-2S-bd"/>
</dbReference>
<dbReference type="InterPro" id="IPR012675">
    <property type="entry name" value="Beta-grasp_dom_sf"/>
</dbReference>
<keyword evidence="4" id="KW-0408">Iron</keyword>
<keyword evidence="1" id="KW-0001">2Fe-2S</keyword>
<protein>
    <submittedName>
        <fullName evidence="7">4-hydroxybenzoyl-CoA reductase subunit gamma</fullName>
        <ecNumber evidence="7">1.3.7.9</ecNumber>
    </submittedName>
</protein>
<dbReference type="InterPro" id="IPR036010">
    <property type="entry name" value="2Fe-2S_ferredoxin-like_sf"/>
</dbReference>
<dbReference type="STRING" id="169679.CSACC_18390"/>
<dbReference type="GO" id="GO:0046872">
    <property type="term" value="F:metal ion binding"/>
    <property type="evidence" value="ECO:0007669"/>
    <property type="project" value="UniProtKB-KW"/>
</dbReference>
<dbReference type="GO" id="GO:0016491">
    <property type="term" value="F:oxidoreductase activity"/>
    <property type="evidence" value="ECO:0007669"/>
    <property type="project" value="UniProtKB-KW"/>
</dbReference>
<dbReference type="InterPro" id="IPR051452">
    <property type="entry name" value="Diverse_Oxidoreductases"/>
</dbReference>
<dbReference type="CDD" id="cd00207">
    <property type="entry name" value="fer2"/>
    <property type="match status" value="1"/>
</dbReference>
<proteinExistence type="predicted"/>
<dbReference type="PANTHER" id="PTHR44379">
    <property type="entry name" value="OXIDOREDUCTASE WITH IRON-SULFUR SUBUNIT"/>
    <property type="match status" value="1"/>
</dbReference>
<accession>A0A1S8NDA6</accession>
<keyword evidence="2" id="KW-0479">Metal-binding</keyword>
<dbReference type="PANTHER" id="PTHR44379:SF5">
    <property type="entry name" value="OXIDOREDUCTASE WITH IRON-SULFUR SUBUNIT"/>
    <property type="match status" value="1"/>
</dbReference>
<evidence type="ECO:0000256" key="4">
    <source>
        <dbReference type="ARBA" id="ARBA00023004"/>
    </source>
</evidence>
<dbReference type="PROSITE" id="PS51085">
    <property type="entry name" value="2FE2S_FER_2"/>
    <property type="match status" value="1"/>
</dbReference>
<dbReference type="Gene3D" id="3.10.20.30">
    <property type="match status" value="1"/>
</dbReference>
<name>A0A1S8NDA6_CLOSA</name>
<reference evidence="7 8" key="1">
    <citation type="submission" date="2016-05" db="EMBL/GenBank/DDBJ databases">
        <title>Microbial solvent formation.</title>
        <authorList>
            <person name="Poehlein A."/>
            <person name="Montoya Solano J.D."/>
            <person name="Flitsch S."/>
            <person name="Krabben P."/>
            <person name="Duerre P."/>
            <person name="Daniel R."/>
        </authorList>
    </citation>
    <scope>NUCLEOTIDE SEQUENCE [LARGE SCALE GENOMIC DNA]</scope>
    <source>
        <strain evidence="7 8">L1-8</strain>
    </source>
</reference>
<dbReference type="Pfam" id="PF00111">
    <property type="entry name" value="Fer2"/>
    <property type="match status" value="1"/>
</dbReference>
<dbReference type="EMBL" id="LZYZ01000002">
    <property type="protein sequence ID" value="OOM14410.1"/>
    <property type="molecule type" value="Genomic_DNA"/>
</dbReference>
<keyword evidence="3 7" id="KW-0560">Oxidoreductase</keyword>
<evidence type="ECO:0000313" key="7">
    <source>
        <dbReference type="EMBL" id="OOM14410.1"/>
    </source>
</evidence>
<sequence length="152" mass="17174">MKIKLWINNKVFEDDVEVDTLLIDYLRSKGFYSVKRGCETANCGLCTVHLEGKPILSCSTLVMKANGFHVTTLEGMKEEVEEFGAFMADEGAEQCGFCSPGFIMNVLAMKKELVNPTEIEIKQYLSGNLCRCTGYMGQLRAIKKYLEYKKED</sequence>
<evidence type="ECO:0000256" key="1">
    <source>
        <dbReference type="ARBA" id="ARBA00022714"/>
    </source>
</evidence>
<comment type="caution">
    <text evidence="7">The sequence shown here is derived from an EMBL/GenBank/DDBJ whole genome shotgun (WGS) entry which is preliminary data.</text>
</comment>
<dbReference type="InterPro" id="IPR036884">
    <property type="entry name" value="2Fe-2S-bd_dom_sf"/>
</dbReference>
<dbReference type="InterPro" id="IPR006058">
    <property type="entry name" value="2Fe2S_fd_BS"/>
</dbReference>
<feature type="domain" description="2Fe-2S ferredoxin-type" evidence="6">
    <location>
        <begin position="1"/>
        <end position="76"/>
    </location>
</feature>
<dbReference type="GO" id="GO:0051537">
    <property type="term" value="F:2 iron, 2 sulfur cluster binding"/>
    <property type="evidence" value="ECO:0007669"/>
    <property type="project" value="UniProtKB-KW"/>
</dbReference>
<organism evidence="7 8">
    <name type="scientific">Clostridium saccharobutylicum</name>
    <dbReference type="NCBI Taxonomy" id="169679"/>
    <lineage>
        <taxon>Bacteria</taxon>
        <taxon>Bacillati</taxon>
        <taxon>Bacillota</taxon>
        <taxon>Clostridia</taxon>
        <taxon>Eubacteriales</taxon>
        <taxon>Clostridiaceae</taxon>
        <taxon>Clostridium</taxon>
    </lineage>
</organism>
<evidence type="ECO:0000256" key="2">
    <source>
        <dbReference type="ARBA" id="ARBA00022723"/>
    </source>
</evidence>
<dbReference type="Proteomes" id="UP000191154">
    <property type="component" value="Unassembled WGS sequence"/>
</dbReference>
<dbReference type="AlphaFoldDB" id="A0A1S8NDA6"/>
<gene>
    <name evidence="7" type="primary">hcrC</name>
    <name evidence="7" type="ORF">CLOSAC_12830</name>
</gene>
<dbReference type="PROSITE" id="PS00197">
    <property type="entry name" value="2FE2S_FER_1"/>
    <property type="match status" value="1"/>
</dbReference>
<evidence type="ECO:0000313" key="8">
    <source>
        <dbReference type="Proteomes" id="UP000191154"/>
    </source>
</evidence>
<dbReference type="EC" id="1.3.7.9" evidence="7"/>
<evidence type="ECO:0000259" key="6">
    <source>
        <dbReference type="PROSITE" id="PS51085"/>
    </source>
</evidence>
<keyword evidence="5" id="KW-0411">Iron-sulfur</keyword>
<dbReference type="SUPFAM" id="SSF54292">
    <property type="entry name" value="2Fe-2S ferredoxin-like"/>
    <property type="match status" value="1"/>
</dbReference>
<dbReference type="SUPFAM" id="SSF47741">
    <property type="entry name" value="CO dehydrogenase ISP C-domain like"/>
    <property type="match status" value="1"/>
</dbReference>